<dbReference type="PANTHER" id="PTHR43795">
    <property type="entry name" value="BIFUNCTIONAL ASPARTATE AMINOTRANSFERASE AND GLUTAMATE/ASPARTATE-PREPHENATE AMINOTRANSFERASE-RELATED"/>
    <property type="match status" value="1"/>
</dbReference>
<dbReference type="InterPro" id="IPR015421">
    <property type="entry name" value="PyrdxlP-dep_Trfase_major"/>
</dbReference>
<dbReference type="GO" id="GO:0008483">
    <property type="term" value="F:transaminase activity"/>
    <property type="evidence" value="ECO:0007669"/>
    <property type="project" value="TreeGrafter"/>
</dbReference>
<keyword evidence="2" id="KW-0732">Signal</keyword>
<dbReference type="Pfam" id="PF04864">
    <property type="entry name" value="Alliinase_C"/>
    <property type="match status" value="1"/>
</dbReference>
<dbReference type="AlphaFoldDB" id="A0AAF0PTA5"/>
<sequence length="163" mass="18583">MQLLMIIILLLAQDQASLCKLPFMLFLHLINLNPPSDQPEPISVVSYTPFYLAYPDVTHFVREGLHTWAGDANFFEKDGPYIELITSPNNPDDIIREPVVNGDLGKLIYDLAYYWPQYTAINSPANYDLMLFTISKCTGHVGSRISWALVKDKEVARKITKFM</sequence>
<dbReference type="Proteomes" id="UP001234989">
    <property type="component" value="Chromosome 1"/>
</dbReference>
<feature type="chain" id="PRO_5041949843" description="Alliinase C-terminal domain-containing protein" evidence="2">
    <location>
        <begin position="20"/>
        <end position="163"/>
    </location>
</feature>
<dbReference type="SUPFAM" id="SSF53383">
    <property type="entry name" value="PLP-dependent transferases"/>
    <property type="match status" value="1"/>
</dbReference>
<feature type="domain" description="Alliinase C-terminal" evidence="3">
    <location>
        <begin position="30"/>
        <end position="163"/>
    </location>
</feature>
<reference evidence="4" key="1">
    <citation type="submission" date="2023-08" db="EMBL/GenBank/DDBJ databases">
        <title>A de novo genome assembly of Solanum verrucosum Schlechtendal, a Mexican diploid species geographically isolated from the other diploid A-genome species in potato relatives.</title>
        <authorList>
            <person name="Hosaka K."/>
        </authorList>
    </citation>
    <scope>NUCLEOTIDE SEQUENCE</scope>
    <source>
        <tissue evidence="4">Young leaves</tissue>
    </source>
</reference>
<evidence type="ECO:0000256" key="2">
    <source>
        <dbReference type="SAM" id="SignalP"/>
    </source>
</evidence>
<keyword evidence="1" id="KW-0663">Pyridoxal phosphate</keyword>
<organism evidence="4 5">
    <name type="scientific">Solanum verrucosum</name>
    <dbReference type="NCBI Taxonomy" id="315347"/>
    <lineage>
        <taxon>Eukaryota</taxon>
        <taxon>Viridiplantae</taxon>
        <taxon>Streptophyta</taxon>
        <taxon>Embryophyta</taxon>
        <taxon>Tracheophyta</taxon>
        <taxon>Spermatophyta</taxon>
        <taxon>Magnoliopsida</taxon>
        <taxon>eudicotyledons</taxon>
        <taxon>Gunneridae</taxon>
        <taxon>Pentapetalae</taxon>
        <taxon>asterids</taxon>
        <taxon>lamiids</taxon>
        <taxon>Solanales</taxon>
        <taxon>Solanaceae</taxon>
        <taxon>Solanoideae</taxon>
        <taxon>Solaneae</taxon>
        <taxon>Solanum</taxon>
    </lineage>
</organism>
<dbReference type="GO" id="GO:0006520">
    <property type="term" value="P:amino acid metabolic process"/>
    <property type="evidence" value="ECO:0007669"/>
    <property type="project" value="TreeGrafter"/>
</dbReference>
<evidence type="ECO:0000256" key="1">
    <source>
        <dbReference type="ARBA" id="ARBA00022898"/>
    </source>
</evidence>
<dbReference type="Gene3D" id="3.40.640.10">
    <property type="entry name" value="Type I PLP-dependent aspartate aminotransferase-like (Major domain)"/>
    <property type="match status" value="1"/>
</dbReference>
<evidence type="ECO:0000313" key="5">
    <source>
        <dbReference type="Proteomes" id="UP001234989"/>
    </source>
</evidence>
<gene>
    <name evidence="4" type="ORF">MTR67_001721</name>
</gene>
<proteinExistence type="predicted"/>
<dbReference type="InterPro" id="IPR050478">
    <property type="entry name" value="Ethylene_sulfur-biosynth"/>
</dbReference>
<evidence type="ECO:0000259" key="3">
    <source>
        <dbReference type="Pfam" id="PF04864"/>
    </source>
</evidence>
<accession>A0AAF0PTA5</accession>
<dbReference type="GO" id="GO:0016846">
    <property type="term" value="F:carbon-sulfur lyase activity"/>
    <property type="evidence" value="ECO:0007669"/>
    <property type="project" value="InterPro"/>
</dbReference>
<evidence type="ECO:0000313" key="4">
    <source>
        <dbReference type="EMBL" id="WMV08336.1"/>
    </source>
</evidence>
<dbReference type="InterPro" id="IPR015424">
    <property type="entry name" value="PyrdxlP-dep_Trfase"/>
</dbReference>
<feature type="signal peptide" evidence="2">
    <location>
        <begin position="1"/>
        <end position="19"/>
    </location>
</feature>
<dbReference type="InterPro" id="IPR006948">
    <property type="entry name" value="Alliinase_C"/>
</dbReference>
<protein>
    <recommendedName>
        <fullName evidence="3">Alliinase C-terminal domain-containing protein</fullName>
    </recommendedName>
</protein>
<dbReference type="EMBL" id="CP133612">
    <property type="protein sequence ID" value="WMV08336.1"/>
    <property type="molecule type" value="Genomic_DNA"/>
</dbReference>
<keyword evidence="5" id="KW-1185">Reference proteome</keyword>
<dbReference type="PANTHER" id="PTHR43795:SF15">
    <property type="entry name" value="TRYPTOPHAN AMINOTRANSFERASE-RELATED PROTEIN 1"/>
    <property type="match status" value="1"/>
</dbReference>
<name>A0AAF0PTA5_SOLVR</name>